<dbReference type="AlphaFoldDB" id="A0A0G0DTJ1"/>
<evidence type="ECO:0000256" key="1">
    <source>
        <dbReference type="SAM" id="Phobius"/>
    </source>
</evidence>
<protein>
    <submittedName>
        <fullName evidence="2">Uncharacterized protein</fullName>
    </submittedName>
</protein>
<reference evidence="2 3" key="1">
    <citation type="journal article" date="2015" name="Nature">
        <title>rRNA introns, odd ribosomes, and small enigmatic genomes across a large radiation of phyla.</title>
        <authorList>
            <person name="Brown C.T."/>
            <person name="Hug L.A."/>
            <person name="Thomas B.C."/>
            <person name="Sharon I."/>
            <person name="Castelle C.J."/>
            <person name="Singh A."/>
            <person name="Wilkins M.J."/>
            <person name="Williams K.H."/>
            <person name="Banfield J.F."/>
        </authorList>
    </citation>
    <scope>NUCLEOTIDE SEQUENCE [LARGE SCALE GENOMIC DNA]</scope>
</reference>
<comment type="caution">
    <text evidence="2">The sequence shown here is derived from an EMBL/GenBank/DDBJ whole genome shotgun (WGS) entry which is preliminary data.</text>
</comment>
<evidence type="ECO:0000313" key="2">
    <source>
        <dbReference type="EMBL" id="KKP66300.1"/>
    </source>
</evidence>
<keyword evidence="1" id="KW-1133">Transmembrane helix</keyword>
<dbReference type="EMBL" id="LBPY01000009">
    <property type="protein sequence ID" value="KKP66300.1"/>
    <property type="molecule type" value="Genomic_DNA"/>
</dbReference>
<keyword evidence="1" id="KW-0812">Transmembrane</keyword>
<proteinExistence type="predicted"/>
<dbReference type="Proteomes" id="UP000034952">
    <property type="component" value="Unassembled WGS sequence"/>
</dbReference>
<keyword evidence="1" id="KW-0472">Membrane</keyword>
<accession>A0A0G0DTJ1</accession>
<feature type="transmembrane region" description="Helical" evidence="1">
    <location>
        <begin position="33"/>
        <end position="55"/>
    </location>
</feature>
<organism evidence="2 3">
    <name type="scientific">Candidatus Nomurabacteria bacterium GW2011_GWE1_35_16</name>
    <dbReference type="NCBI Taxonomy" id="1618761"/>
    <lineage>
        <taxon>Bacteria</taxon>
        <taxon>Candidatus Nomuraibacteriota</taxon>
    </lineage>
</organism>
<sequence length="198" mass="22071">MPDKIILNQKFWNMREEDLPCLITYGNKSGGSYFSVVTLANLLLAGSKVLLFTAYPMAKDNFLGQIKGGGQDVSYISNESELNSKTGAIIIESGNEELFLKALEKLDDIEDRVVLIKNIEVFDSTTIEACLKLKKVIISGDIDLCSSNKLIMDKQFNTIVIFSNPKVTLSFDVPELEKYKGYLWSINSKGIVAVQKEN</sequence>
<gene>
    <name evidence="2" type="ORF">UR64_C0009G0003</name>
</gene>
<evidence type="ECO:0000313" key="3">
    <source>
        <dbReference type="Proteomes" id="UP000034952"/>
    </source>
</evidence>
<name>A0A0G0DTJ1_9BACT</name>